<dbReference type="PANTHER" id="PTHR11727:SF7">
    <property type="entry name" value="DIMETHYLADENOSINE TRANSFERASE-RELATED"/>
    <property type="match status" value="1"/>
</dbReference>
<comment type="subcellular location">
    <subcellularLocation>
        <location evidence="7">Cytoplasm</location>
    </subcellularLocation>
</comment>
<gene>
    <name evidence="7" type="primary">rsmA</name>
    <name evidence="7" type="synonym">ksgA</name>
    <name evidence="10" type="ORF">SAMN05421849_1958</name>
</gene>
<proteinExistence type="inferred from homology"/>
<dbReference type="AlphaFoldDB" id="A0A1R3X1F2"/>
<dbReference type="STRING" id="515897.SAMN05421849_1958"/>
<keyword evidence="6 7" id="KW-0694">RNA-binding</keyword>
<dbReference type="Pfam" id="PF00398">
    <property type="entry name" value="RrnaAD"/>
    <property type="match status" value="1"/>
</dbReference>
<evidence type="ECO:0000256" key="2">
    <source>
        <dbReference type="ARBA" id="ARBA00022552"/>
    </source>
</evidence>
<dbReference type="FunFam" id="1.10.8.100:FF:000001">
    <property type="entry name" value="Ribosomal RNA small subunit methyltransferase A"/>
    <property type="match status" value="1"/>
</dbReference>
<dbReference type="InterPro" id="IPR020598">
    <property type="entry name" value="rRNA_Ade_methylase_Trfase_N"/>
</dbReference>
<dbReference type="SMART" id="SM00650">
    <property type="entry name" value="rADc"/>
    <property type="match status" value="1"/>
</dbReference>
<accession>A0A1R3X1F2</accession>
<dbReference type="GO" id="GO:0003723">
    <property type="term" value="F:RNA binding"/>
    <property type="evidence" value="ECO:0007669"/>
    <property type="project" value="UniProtKB-UniRule"/>
</dbReference>
<evidence type="ECO:0000256" key="4">
    <source>
        <dbReference type="ARBA" id="ARBA00022679"/>
    </source>
</evidence>
<feature type="binding site" evidence="7 8">
    <location>
        <position position="28"/>
    </location>
    <ligand>
        <name>S-adenosyl-L-methionine</name>
        <dbReference type="ChEBI" id="CHEBI:59789"/>
    </ligand>
</feature>
<dbReference type="OrthoDB" id="9814755at2"/>
<evidence type="ECO:0000256" key="7">
    <source>
        <dbReference type="HAMAP-Rule" id="MF_00607"/>
    </source>
</evidence>
<feature type="binding site" evidence="7 8">
    <location>
        <position position="30"/>
    </location>
    <ligand>
        <name>S-adenosyl-L-methionine</name>
        <dbReference type="ChEBI" id="CHEBI:59789"/>
    </ligand>
</feature>
<dbReference type="InterPro" id="IPR020596">
    <property type="entry name" value="rRNA_Ade_Mease_Trfase_CS"/>
</dbReference>
<dbReference type="RefSeq" id="WP_076649679.1">
    <property type="nucleotide sequence ID" value="NZ_FTPS01000001.1"/>
</dbReference>
<feature type="binding site" evidence="7 8">
    <location>
        <position position="103"/>
    </location>
    <ligand>
        <name>S-adenosyl-L-methionine</name>
        <dbReference type="ChEBI" id="CHEBI:59789"/>
    </ligand>
</feature>
<feature type="binding site" evidence="7 8">
    <location>
        <position position="55"/>
    </location>
    <ligand>
        <name>S-adenosyl-L-methionine</name>
        <dbReference type="ChEBI" id="CHEBI:59789"/>
    </ligand>
</feature>
<keyword evidence="3 7" id="KW-0489">Methyltransferase</keyword>
<feature type="domain" description="Ribosomal RNA adenine methylase transferase N-terminal" evidence="9">
    <location>
        <begin position="35"/>
        <end position="210"/>
    </location>
</feature>
<dbReference type="GO" id="GO:0005829">
    <property type="term" value="C:cytosol"/>
    <property type="evidence" value="ECO:0007669"/>
    <property type="project" value="TreeGrafter"/>
</dbReference>
<evidence type="ECO:0000313" key="10">
    <source>
        <dbReference type="EMBL" id="SIT83686.1"/>
    </source>
</evidence>
<dbReference type="PANTHER" id="PTHR11727">
    <property type="entry name" value="DIMETHYLADENOSINE TRANSFERASE"/>
    <property type="match status" value="1"/>
</dbReference>
<sequence length="279" mass="29855">MSGLDALPPLREVIAAHGLSAQKALGQNFILDLNVTARIARLAGDLSGHDVLEIGPGPGGLTRGLLAEGARRVVAIERDRRCLPALEQIVRACPGRLVVIEGDALAVDPREHLDPPVRVVANLPYNAGTELLIRWLTPEQWPPFWDSLTLMFQREVAERITAAPGSKAYGRLSVLAQWRTQARIVMRLPPAAFTPPPSVSSAVVQVTALPAPRFPADAAILERVVAAAFNQRRKMLRSALKGIAPDIAAVLARAGLSPELRAEQVSVEGFCALARALAG</sequence>
<keyword evidence="11" id="KW-1185">Reference proteome</keyword>
<reference evidence="10 11" key="1">
    <citation type="submission" date="2017-01" db="EMBL/GenBank/DDBJ databases">
        <authorList>
            <person name="Mah S.A."/>
            <person name="Swanson W.J."/>
            <person name="Moy G.W."/>
            <person name="Vacquier V.D."/>
        </authorList>
    </citation>
    <scope>NUCLEOTIDE SEQUENCE [LARGE SCALE GENOMIC DNA]</scope>
    <source>
        <strain evidence="10 11">DSM 21219</strain>
    </source>
</reference>
<comment type="function">
    <text evidence="7">Specifically dimethylates two adjacent adenosines (A1518 and A1519) in the loop of a conserved hairpin near the 3'-end of 16S rRNA in the 30S particle. May play a critical role in biogenesis of 30S subunits.</text>
</comment>
<feature type="binding site" evidence="7 8">
    <location>
        <position position="122"/>
    </location>
    <ligand>
        <name>S-adenosyl-L-methionine</name>
        <dbReference type="ChEBI" id="CHEBI:59789"/>
    </ligand>
</feature>
<comment type="catalytic activity">
    <reaction evidence="7">
        <text>adenosine(1518)/adenosine(1519) in 16S rRNA + 4 S-adenosyl-L-methionine = N(6)-dimethyladenosine(1518)/N(6)-dimethyladenosine(1519) in 16S rRNA + 4 S-adenosyl-L-homocysteine + 4 H(+)</text>
        <dbReference type="Rhea" id="RHEA:19609"/>
        <dbReference type="Rhea" id="RHEA-COMP:10232"/>
        <dbReference type="Rhea" id="RHEA-COMP:10233"/>
        <dbReference type="ChEBI" id="CHEBI:15378"/>
        <dbReference type="ChEBI" id="CHEBI:57856"/>
        <dbReference type="ChEBI" id="CHEBI:59789"/>
        <dbReference type="ChEBI" id="CHEBI:74411"/>
        <dbReference type="ChEBI" id="CHEBI:74493"/>
        <dbReference type="EC" id="2.1.1.182"/>
    </reaction>
</comment>
<organism evidence="10 11">
    <name type="scientific">Pontibaca methylaminivorans</name>
    <dbReference type="NCBI Taxonomy" id="515897"/>
    <lineage>
        <taxon>Bacteria</taxon>
        <taxon>Pseudomonadati</taxon>
        <taxon>Pseudomonadota</taxon>
        <taxon>Alphaproteobacteria</taxon>
        <taxon>Rhodobacterales</taxon>
        <taxon>Roseobacteraceae</taxon>
        <taxon>Pontibaca</taxon>
    </lineage>
</organism>
<keyword evidence="5 7" id="KW-0949">S-adenosyl-L-methionine</keyword>
<evidence type="ECO:0000259" key="9">
    <source>
        <dbReference type="SMART" id="SM00650"/>
    </source>
</evidence>
<protein>
    <recommendedName>
        <fullName evidence="7">Ribosomal RNA small subunit methyltransferase A</fullName>
        <ecNumber evidence="7">2.1.1.182</ecNumber>
    </recommendedName>
    <alternativeName>
        <fullName evidence="7">16S rRNA (adenine(1518)-N(6)/adenine(1519)-N(6))-dimethyltransferase</fullName>
    </alternativeName>
    <alternativeName>
        <fullName evidence="7">16S rRNA dimethyladenosine transferase</fullName>
    </alternativeName>
    <alternativeName>
        <fullName evidence="7">16S rRNA dimethylase</fullName>
    </alternativeName>
    <alternativeName>
        <fullName evidence="7">S-adenosylmethionine-6-N', N'-adenosyl(rRNA) dimethyltransferase</fullName>
    </alternativeName>
</protein>
<dbReference type="InterPro" id="IPR023165">
    <property type="entry name" value="rRNA_Ade_diMease-like_C"/>
</dbReference>
<evidence type="ECO:0000256" key="3">
    <source>
        <dbReference type="ARBA" id="ARBA00022603"/>
    </source>
</evidence>
<evidence type="ECO:0000256" key="5">
    <source>
        <dbReference type="ARBA" id="ARBA00022691"/>
    </source>
</evidence>
<dbReference type="InterPro" id="IPR029063">
    <property type="entry name" value="SAM-dependent_MTases_sf"/>
</dbReference>
<dbReference type="Gene3D" id="1.10.8.100">
    <property type="entry name" value="Ribosomal RNA adenine dimethylase-like, domain 2"/>
    <property type="match status" value="1"/>
</dbReference>
<feature type="binding site" evidence="7 8">
    <location>
        <position position="77"/>
    </location>
    <ligand>
        <name>S-adenosyl-L-methionine</name>
        <dbReference type="ChEBI" id="CHEBI:59789"/>
    </ligand>
</feature>
<keyword evidence="4 7" id="KW-0808">Transferase</keyword>
<keyword evidence="2 7" id="KW-0698">rRNA processing</keyword>
<dbReference type="SUPFAM" id="SSF53335">
    <property type="entry name" value="S-adenosyl-L-methionine-dependent methyltransferases"/>
    <property type="match status" value="1"/>
</dbReference>
<dbReference type="PROSITE" id="PS51689">
    <property type="entry name" value="SAM_RNA_A_N6_MT"/>
    <property type="match status" value="1"/>
</dbReference>
<dbReference type="Gene3D" id="3.40.50.150">
    <property type="entry name" value="Vaccinia Virus protein VP39"/>
    <property type="match status" value="1"/>
</dbReference>
<dbReference type="HAMAP" id="MF_00607">
    <property type="entry name" value="16SrRNA_methyltr_A"/>
    <property type="match status" value="1"/>
</dbReference>
<dbReference type="CDD" id="cd02440">
    <property type="entry name" value="AdoMet_MTases"/>
    <property type="match status" value="1"/>
</dbReference>
<dbReference type="EC" id="2.1.1.182" evidence="7"/>
<keyword evidence="1 7" id="KW-0963">Cytoplasm</keyword>
<dbReference type="PROSITE" id="PS01131">
    <property type="entry name" value="RRNA_A_DIMETH"/>
    <property type="match status" value="1"/>
</dbReference>
<evidence type="ECO:0000256" key="8">
    <source>
        <dbReference type="PROSITE-ProRule" id="PRU01026"/>
    </source>
</evidence>
<dbReference type="InterPro" id="IPR011530">
    <property type="entry name" value="rRNA_adenine_dimethylase"/>
</dbReference>
<evidence type="ECO:0000256" key="6">
    <source>
        <dbReference type="ARBA" id="ARBA00022884"/>
    </source>
</evidence>
<dbReference type="GO" id="GO:0052908">
    <property type="term" value="F:16S rRNA (adenine(1518)-N(6)/adenine(1519)-N(6))-dimethyltransferase activity"/>
    <property type="evidence" value="ECO:0007669"/>
    <property type="project" value="UniProtKB-EC"/>
</dbReference>
<comment type="similarity">
    <text evidence="7">Belongs to the class I-like SAM-binding methyltransferase superfamily. rRNA adenine N(6)-methyltransferase family. RsmA subfamily.</text>
</comment>
<dbReference type="InterPro" id="IPR001737">
    <property type="entry name" value="KsgA/Erm"/>
</dbReference>
<dbReference type="Proteomes" id="UP000192455">
    <property type="component" value="Unassembled WGS sequence"/>
</dbReference>
<dbReference type="NCBIfam" id="TIGR00755">
    <property type="entry name" value="ksgA"/>
    <property type="match status" value="1"/>
</dbReference>
<evidence type="ECO:0000313" key="11">
    <source>
        <dbReference type="Proteomes" id="UP000192455"/>
    </source>
</evidence>
<evidence type="ECO:0000256" key="1">
    <source>
        <dbReference type="ARBA" id="ARBA00022490"/>
    </source>
</evidence>
<name>A0A1R3X1F2_9RHOB</name>
<dbReference type="EMBL" id="FTPS01000001">
    <property type="protein sequence ID" value="SIT83686.1"/>
    <property type="molecule type" value="Genomic_DNA"/>
</dbReference>